<protein>
    <recommendedName>
        <fullName evidence="4">HNH domain-containing protein</fullName>
    </recommendedName>
</protein>
<evidence type="ECO:0000313" key="2">
    <source>
        <dbReference type="EMBL" id="APA08973.1"/>
    </source>
</evidence>
<organism evidence="2 3">
    <name type="scientific">Sclerotinia sclerotiorum (strain ATCC 18683 / 1980 / Ss-1)</name>
    <name type="common">White mold</name>
    <name type="synonym">Whetzelinia sclerotiorum</name>
    <dbReference type="NCBI Taxonomy" id="665079"/>
    <lineage>
        <taxon>Eukaryota</taxon>
        <taxon>Fungi</taxon>
        <taxon>Dikarya</taxon>
        <taxon>Ascomycota</taxon>
        <taxon>Pezizomycotina</taxon>
        <taxon>Leotiomycetes</taxon>
        <taxon>Helotiales</taxon>
        <taxon>Sclerotiniaceae</taxon>
        <taxon>Sclerotinia</taxon>
    </lineage>
</organism>
<dbReference type="OrthoDB" id="4850648at2759"/>
<accession>A0A1D9Q358</accession>
<proteinExistence type="predicted"/>
<name>A0A1D9Q358_SCLS1</name>
<evidence type="ECO:0008006" key="4">
    <source>
        <dbReference type="Google" id="ProtNLM"/>
    </source>
</evidence>
<evidence type="ECO:0000256" key="1">
    <source>
        <dbReference type="SAM" id="MobiDB-lite"/>
    </source>
</evidence>
<dbReference type="EMBL" id="CP017817">
    <property type="protein sequence ID" value="APA08973.1"/>
    <property type="molecule type" value="Genomic_DNA"/>
</dbReference>
<dbReference type="PANTHER" id="PTHR37827">
    <property type="entry name" value="TUDOR DOMAIN-CONTAINING PROTEIN"/>
    <property type="match status" value="1"/>
</dbReference>
<dbReference type="VEuPathDB" id="FungiDB:sscle_04g037430"/>
<reference evidence="3" key="1">
    <citation type="journal article" date="2017" name="Genome Biol. Evol.">
        <title>The complete genome sequence of the phytopathogenic fungus Sclerotinia sclerotiorum reveals insights into the genome architecture of broad host range pathogens.</title>
        <authorList>
            <person name="Derbyshire M."/>
            <person name="Denton-Giles M."/>
            <person name="Hegedus D."/>
            <person name="Seifbarghy S."/>
            <person name="Rollins J."/>
            <person name="van Kan J."/>
            <person name="Seidl M.F."/>
            <person name="Faino L."/>
            <person name="Mbengue M."/>
            <person name="Navaud O."/>
            <person name="Raffaele S."/>
            <person name="Hammond-Kosack K."/>
            <person name="Heard S."/>
            <person name="Oliver R."/>
        </authorList>
    </citation>
    <scope>NUCLEOTIDE SEQUENCE [LARGE SCALE GENOMIC DNA]</scope>
    <source>
        <strain evidence="3">ATCC 18683 / 1980 / Ss-1</strain>
    </source>
</reference>
<evidence type="ECO:0000313" key="3">
    <source>
        <dbReference type="Proteomes" id="UP000177798"/>
    </source>
</evidence>
<dbReference type="PANTHER" id="PTHR37827:SF1">
    <property type="entry name" value="HNH DOMAIN-CONTAINING PROTEIN"/>
    <property type="match status" value="1"/>
</dbReference>
<gene>
    <name evidence="2" type="ORF">sscle_04g037430</name>
</gene>
<dbReference type="AlphaFoldDB" id="A0A1D9Q358"/>
<feature type="compositionally biased region" description="Basic residues" evidence="1">
    <location>
        <begin position="33"/>
        <end position="47"/>
    </location>
</feature>
<feature type="region of interest" description="Disordered" evidence="1">
    <location>
        <begin position="28"/>
        <end position="47"/>
    </location>
</feature>
<dbReference type="Proteomes" id="UP000177798">
    <property type="component" value="Chromosome 4"/>
</dbReference>
<sequence length="268" mass="30962">MLTNEEETNFRIFLDCLSTPLIEQCTSVSNPKTSKRKTRGKAKAGRKGTIKPISKDINIDEAKINDAAELADFIEYIALEIFTHLPHELRTLSHKTYTSNPILQKIYPNLHPLDLETSTTISEALPPSIPDSLQTYSLLPAYTPLPEFLHTILETYTTHLLTPSPPTHTPKPKPIIRACELCNRDWIPLTYHHLIPKFVHAKVLKRGWHTEEELNNVAWICRACHSFVHRVAGHEELAREFYTVELLREREDVARFVEWVGRVRWKCR</sequence>